<evidence type="ECO:0000313" key="3">
    <source>
        <dbReference type="Proteomes" id="UP000195402"/>
    </source>
</evidence>
<dbReference type="InterPro" id="IPR050796">
    <property type="entry name" value="SCF_F-box_component"/>
</dbReference>
<dbReference type="EMBL" id="MVGT01004153">
    <property type="protein sequence ID" value="OVA01215.1"/>
    <property type="molecule type" value="Genomic_DNA"/>
</dbReference>
<name>A0A200PSP6_MACCD</name>
<dbReference type="SMART" id="SM00256">
    <property type="entry name" value="FBOX"/>
    <property type="match status" value="1"/>
</dbReference>
<evidence type="ECO:0000259" key="1">
    <source>
        <dbReference type="PROSITE" id="PS50181"/>
    </source>
</evidence>
<proteinExistence type="predicted"/>
<dbReference type="PANTHER" id="PTHR31672:SF13">
    <property type="entry name" value="F-BOX PROTEIN CPR30-LIKE"/>
    <property type="match status" value="1"/>
</dbReference>
<gene>
    <name evidence="2" type="ORF">BVC80_1649g9</name>
</gene>
<reference evidence="2 3" key="1">
    <citation type="journal article" date="2017" name="Mol. Plant">
        <title>The Genome of Medicinal Plant Macleaya cordata Provides New Insights into Benzylisoquinoline Alkaloids Metabolism.</title>
        <authorList>
            <person name="Liu X."/>
            <person name="Liu Y."/>
            <person name="Huang P."/>
            <person name="Ma Y."/>
            <person name="Qing Z."/>
            <person name="Tang Q."/>
            <person name="Cao H."/>
            <person name="Cheng P."/>
            <person name="Zheng Y."/>
            <person name="Yuan Z."/>
            <person name="Zhou Y."/>
            <person name="Liu J."/>
            <person name="Tang Z."/>
            <person name="Zhuo Y."/>
            <person name="Zhang Y."/>
            <person name="Yu L."/>
            <person name="Huang J."/>
            <person name="Yang P."/>
            <person name="Peng Q."/>
            <person name="Zhang J."/>
            <person name="Jiang W."/>
            <person name="Zhang Z."/>
            <person name="Lin K."/>
            <person name="Ro D.K."/>
            <person name="Chen X."/>
            <person name="Xiong X."/>
            <person name="Shang Y."/>
            <person name="Huang S."/>
            <person name="Zeng J."/>
        </authorList>
    </citation>
    <scope>NUCLEOTIDE SEQUENCE [LARGE SCALE GENOMIC DNA]</scope>
    <source>
        <strain evidence="3">cv. BLH2017</strain>
        <tissue evidence="2">Root</tissue>
    </source>
</reference>
<sequence length="515" mass="58924">MSRLPDDIIINIFSRLPVKYLLRFRCVCKPWCILLRDSNLVKMQLNHAIEKNNFSLMLIGQESYGPQFVGRSFYTIDYDLEALVEVDYRFERRRSKDFPFFFPNQRIELLGSCNGLFLLTTGNDVVYLWNPSTQEYKGIPSTPIKSTDGSSAYGFGYDCKIEDYKLVKIVSSRDNEFDGEVMVYTLGSNSWRTIQIFPYEILCGTEPGVLVNGALHWIASARFSLGTPELIVSFDIGDERFQELPQSEYFDLMFNKCVGMLGGCLCVFGKRYVVDWFNRYRDFEVWVMKDYGVGESWTKLFTIAGCQQTPFGPFISLRPMQFFKNGECLLEKDKNALVLYDPKHKTSRTLKILDISEWFQMETYVRSLVSLNSGDSDIAIPPSQPLSASSLIVGSVLVTGIVVYIHVKTIAIDRRLLWHEMEMVSALNMPWLAIGDFNVVFRVEEKRSGRPPLPSVMVDFSDCIHKYVKVLGSCAAIIKSLLKDVLRHSPILGCITCIAVPRPRNSPSRFIFQRI</sequence>
<dbReference type="Proteomes" id="UP000195402">
    <property type="component" value="Unassembled WGS sequence"/>
</dbReference>
<organism evidence="2 3">
    <name type="scientific">Macleaya cordata</name>
    <name type="common">Five-seeded plume-poppy</name>
    <name type="synonym">Bocconia cordata</name>
    <dbReference type="NCBI Taxonomy" id="56857"/>
    <lineage>
        <taxon>Eukaryota</taxon>
        <taxon>Viridiplantae</taxon>
        <taxon>Streptophyta</taxon>
        <taxon>Embryophyta</taxon>
        <taxon>Tracheophyta</taxon>
        <taxon>Spermatophyta</taxon>
        <taxon>Magnoliopsida</taxon>
        <taxon>Ranunculales</taxon>
        <taxon>Papaveraceae</taxon>
        <taxon>Papaveroideae</taxon>
        <taxon>Macleaya</taxon>
    </lineage>
</organism>
<feature type="domain" description="F-box" evidence="1">
    <location>
        <begin position="1"/>
        <end position="45"/>
    </location>
</feature>
<dbReference type="InterPro" id="IPR001810">
    <property type="entry name" value="F-box_dom"/>
</dbReference>
<dbReference type="FunCoup" id="A0A200PSP6">
    <property type="interactions" value="1408"/>
</dbReference>
<protein>
    <submittedName>
        <fullName evidence="2">F-box domain</fullName>
    </submittedName>
</protein>
<dbReference type="InParanoid" id="A0A200PSP6"/>
<dbReference type="CDD" id="cd22157">
    <property type="entry name" value="F-box_AtFBW1-like"/>
    <property type="match status" value="1"/>
</dbReference>
<dbReference type="InterPro" id="IPR017451">
    <property type="entry name" value="F-box-assoc_interact_dom"/>
</dbReference>
<dbReference type="NCBIfam" id="TIGR01640">
    <property type="entry name" value="F_box_assoc_1"/>
    <property type="match status" value="1"/>
</dbReference>
<dbReference type="Gene3D" id="1.20.1280.50">
    <property type="match status" value="1"/>
</dbReference>
<dbReference type="AlphaFoldDB" id="A0A200PSP6"/>
<dbReference type="Pfam" id="PF07734">
    <property type="entry name" value="FBA_1"/>
    <property type="match status" value="1"/>
</dbReference>
<dbReference type="SUPFAM" id="SSF81383">
    <property type="entry name" value="F-box domain"/>
    <property type="match status" value="1"/>
</dbReference>
<accession>A0A200PSP6</accession>
<dbReference type="OrthoDB" id="591557at2759"/>
<evidence type="ECO:0000313" key="2">
    <source>
        <dbReference type="EMBL" id="OVA01215.1"/>
    </source>
</evidence>
<dbReference type="InterPro" id="IPR036047">
    <property type="entry name" value="F-box-like_dom_sf"/>
</dbReference>
<dbReference type="SUPFAM" id="SSF50965">
    <property type="entry name" value="Galactose oxidase, central domain"/>
    <property type="match status" value="1"/>
</dbReference>
<dbReference type="InterPro" id="IPR011043">
    <property type="entry name" value="Gal_Oxase/kelch_b-propeller"/>
</dbReference>
<dbReference type="PANTHER" id="PTHR31672">
    <property type="entry name" value="BNACNNG10540D PROTEIN"/>
    <property type="match status" value="1"/>
</dbReference>
<comment type="caution">
    <text evidence="2">The sequence shown here is derived from an EMBL/GenBank/DDBJ whole genome shotgun (WGS) entry which is preliminary data.</text>
</comment>
<keyword evidence="3" id="KW-1185">Reference proteome</keyword>
<dbReference type="InterPro" id="IPR006527">
    <property type="entry name" value="F-box-assoc_dom_typ1"/>
</dbReference>
<dbReference type="STRING" id="56857.A0A200PSP6"/>
<dbReference type="Pfam" id="PF00646">
    <property type="entry name" value="F-box"/>
    <property type="match status" value="1"/>
</dbReference>
<dbReference type="PROSITE" id="PS50181">
    <property type="entry name" value="FBOX"/>
    <property type="match status" value="1"/>
</dbReference>